<keyword evidence="3" id="KW-1185">Reference proteome</keyword>
<gene>
    <name evidence="2" type="ORF">ACH49Z_01155</name>
</gene>
<evidence type="ECO:0000256" key="1">
    <source>
        <dbReference type="SAM" id="SignalP"/>
    </source>
</evidence>
<dbReference type="Proteomes" id="UP001611494">
    <property type="component" value="Unassembled WGS sequence"/>
</dbReference>
<organism evidence="2 3">
    <name type="scientific">Nocardia testacea</name>
    <dbReference type="NCBI Taxonomy" id="248551"/>
    <lineage>
        <taxon>Bacteria</taxon>
        <taxon>Bacillati</taxon>
        <taxon>Actinomycetota</taxon>
        <taxon>Actinomycetes</taxon>
        <taxon>Mycobacteriales</taxon>
        <taxon>Nocardiaceae</taxon>
        <taxon>Nocardia</taxon>
    </lineage>
</organism>
<evidence type="ECO:0000313" key="2">
    <source>
        <dbReference type="EMBL" id="MFI2228443.1"/>
    </source>
</evidence>
<accession>A0ABW7VPB6</accession>
<feature type="signal peptide" evidence="1">
    <location>
        <begin position="1"/>
        <end position="26"/>
    </location>
</feature>
<name>A0ABW7VPB6_9NOCA</name>
<comment type="caution">
    <text evidence="2">The sequence shown here is derived from an EMBL/GenBank/DDBJ whole genome shotgun (WGS) entry which is preliminary data.</text>
</comment>
<evidence type="ECO:0008006" key="4">
    <source>
        <dbReference type="Google" id="ProtNLM"/>
    </source>
</evidence>
<dbReference type="PROSITE" id="PS51257">
    <property type="entry name" value="PROKAR_LIPOPROTEIN"/>
    <property type="match status" value="1"/>
</dbReference>
<keyword evidence="1" id="KW-0732">Signal</keyword>
<protein>
    <recommendedName>
        <fullName evidence="4">Proteinase inhibitor I42 chagasin domain-containing protein</fullName>
    </recommendedName>
</protein>
<sequence>MRSRRIGRWAVVTVALTAALGCGASAQPPPVSPRLGAPFTLAPGETARLDRDRLTVSFGEVPADSRCPAGTTCVWEGDATVVTEVAVGGRSSRHELHTNGRFATGAAVGGYRIELVALRPSRPESAAVPAADYRAELLVTAQ</sequence>
<dbReference type="EMBL" id="JBIRYL010000001">
    <property type="protein sequence ID" value="MFI2228443.1"/>
    <property type="molecule type" value="Genomic_DNA"/>
</dbReference>
<dbReference type="RefSeq" id="WP_397058633.1">
    <property type="nucleotide sequence ID" value="NZ_JBIRYL010000001.1"/>
</dbReference>
<proteinExistence type="predicted"/>
<evidence type="ECO:0000313" key="3">
    <source>
        <dbReference type="Proteomes" id="UP001611494"/>
    </source>
</evidence>
<reference evidence="2 3" key="1">
    <citation type="submission" date="2024-10" db="EMBL/GenBank/DDBJ databases">
        <title>The Natural Products Discovery Center: Release of the First 8490 Sequenced Strains for Exploring Actinobacteria Biosynthetic Diversity.</title>
        <authorList>
            <person name="Kalkreuter E."/>
            <person name="Kautsar S.A."/>
            <person name="Yang D."/>
            <person name="Bader C.D."/>
            <person name="Teijaro C.N."/>
            <person name="Fluegel L."/>
            <person name="Davis C.M."/>
            <person name="Simpson J.R."/>
            <person name="Lauterbach L."/>
            <person name="Steele A.D."/>
            <person name="Gui C."/>
            <person name="Meng S."/>
            <person name="Li G."/>
            <person name="Viehrig K."/>
            <person name="Ye F."/>
            <person name="Su P."/>
            <person name="Kiefer A.F."/>
            <person name="Nichols A."/>
            <person name="Cepeda A.J."/>
            <person name="Yan W."/>
            <person name="Fan B."/>
            <person name="Jiang Y."/>
            <person name="Adhikari A."/>
            <person name="Zheng C.-J."/>
            <person name="Schuster L."/>
            <person name="Cowan T.M."/>
            <person name="Smanski M.J."/>
            <person name="Chevrette M.G."/>
            <person name="De Carvalho L.P.S."/>
            <person name="Shen B."/>
        </authorList>
    </citation>
    <scope>NUCLEOTIDE SEQUENCE [LARGE SCALE GENOMIC DNA]</scope>
    <source>
        <strain evidence="2 3">NPDC019377</strain>
    </source>
</reference>
<feature type="chain" id="PRO_5046363101" description="Proteinase inhibitor I42 chagasin domain-containing protein" evidence="1">
    <location>
        <begin position="27"/>
        <end position="142"/>
    </location>
</feature>